<dbReference type="RefSeq" id="WP_063196958.1">
    <property type="nucleotide sequence ID" value="NZ_CAMITG010000005.1"/>
</dbReference>
<dbReference type="EMBL" id="LS483469">
    <property type="protein sequence ID" value="SQI43480.1"/>
    <property type="molecule type" value="Genomic_DNA"/>
</dbReference>
<reference evidence="2 3" key="1">
    <citation type="submission" date="2018-06" db="EMBL/GenBank/DDBJ databases">
        <authorList>
            <consortium name="Pathogen Informatics"/>
            <person name="Doyle S."/>
        </authorList>
    </citation>
    <scope>NUCLEOTIDE SEQUENCE [LARGE SCALE GENOMIC DNA]</scope>
    <source>
        <strain evidence="2 3">NCTC12961</strain>
    </source>
</reference>
<name>A0A2X4VDX7_SERPL</name>
<dbReference type="SUPFAM" id="SSF54427">
    <property type="entry name" value="NTF2-like"/>
    <property type="match status" value="1"/>
</dbReference>
<keyword evidence="4" id="KW-1185">Reference proteome</keyword>
<reference evidence="1 4" key="2">
    <citation type="submission" date="2020-12" db="EMBL/GenBank/DDBJ databases">
        <title>FDA dAtabase for Regulatory Grade micrObial Sequences (FDA-ARGOS): Supporting development and validation of Infectious Disease Dx tests.</title>
        <authorList>
            <person name="Sproer C."/>
            <person name="Gronow S."/>
            <person name="Severitt S."/>
            <person name="Schroder I."/>
            <person name="Tallon L."/>
            <person name="Sadzewicz L."/>
            <person name="Zhao X."/>
            <person name="Boylan J."/>
            <person name="Ott S."/>
            <person name="Bowen H."/>
            <person name="Vavikolanu K."/>
            <person name="Mehta A."/>
            <person name="Aluvathingal J."/>
            <person name="Nadendla S."/>
            <person name="Lowell S."/>
            <person name="Myers T."/>
            <person name="Yan Y."/>
            <person name="Sichtig H."/>
        </authorList>
    </citation>
    <scope>NUCLEOTIDE SEQUENCE [LARGE SCALE GENOMIC DNA]</scope>
    <source>
        <strain evidence="1 4">FDAARGOS_907</strain>
    </source>
</reference>
<dbReference type="Proteomes" id="UP000248897">
    <property type="component" value="Chromosome 1"/>
</dbReference>
<dbReference type="Proteomes" id="UP000594967">
    <property type="component" value="Chromosome"/>
</dbReference>
<organism evidence="2 3">
    <name type="scientific">Serratia plymuthica</name>
    <dbReference type="NCBI Taxonomy" id="82996"/>
    <lineage>
        <taxon>Bacteria</taxon>
        <taxon>Pseudomonadati</taxon>
        <taxon>Pseudomonadota</taxon>
        <taxon>Gammaproteobacteria</taxon>
        <taxon>Enterobacterales</taxon>
        <taxon>Yersiniaceae</taxon>
        <taxon>Serratia</taxon>
    </lineage>
</organism>
<evidence type="ECO:0000313" key="1">
    <source>
        <dbReference type="EMBL" id="QPS20120.1"/>
    </source>
</evidence>
<dbReference type="AlphaFoldDB" id="A0A2X4VDX7"/>
<protein>
    <submittedName>
        <fullName evidence="1">Nuclear transport factor 2 family protein</fullName>
    </submittedName>
    <submittedName>
        <fullName evidence="2">SnoaL-like domain</fullName>
    </submittedName>
</protein>
<dbReference type="InterPro" id="IPR032710">
    <property type="entry name" value="NTF2-like_dom_sf"/>
</dbReference>
<sequence length="128" mass="14210">MSISRETFIDYDAVMQAPIHRVFAEQDTQRRRAAIREIYAENVLVYEPGVEARGYEGIEQVVNEVLSQAPAGFVFGTFGPAVGHHGIGRLRWHFGPQEGPPAITGLDVVEILDGKITKLYVFIDPMPA</sequence>
<evidence type="ECO:0000313" key="4">
    <source>
        <dbReference type="Proteomes" id="UP000594967"/>
    </source>
</evidence>
<evidence type="ECO:0000313" key="2">
    <source>
        <dbReference type="EMBL" id="SQI43480.1"/>
    </source>
</evidence>
<dbReference type="EMBL" id="CP065673">
    <property type="protein sequence ID" value="QPS20120.1"/>
    <property type="molecule type" value="Genomic_DNA"/>
</dbReference>
<evidence type="ECO:0000313" key="3">
    <source>
        <dbReference type="Proteomes" id="UP000248897"/>
    </source>
</evidence>
<accession>A0A2X4VDX7</accession>
<dbReference type="Gene3D" id="3.10.450.50">
    <property type="match status" value="1"/>
</dbReference>
<gene>
    <name evidence="1" type="ORF">I6G64_21555</name>
    <name evidence="2" type="ORF">NCTC12961_03932</name>
</gene>
<proteinExistence type="predicted"/>